<name>A0AAN6PU92_9PEZI</name>
<reference evidence="2" key="1">
    <citation type="journal article" date="2023" name="Mol. Phylogenet. Evol.">
        <title>Genome-scale phylogeny and comparative genomics of the fungal order Sordariales.</title>
        <authorList>
            <person name="Hensen N."/>
            <person name="Bonometti L."/>
            <person name="Westerberg I."/>
            <person name="Brannstrom I.O."/>
            <person name="Guillou S."/>
            <person name="Cros-Aarteil S."/>
            <person name="Calhoun S."/>
            <person name="Haridas S."/>
            <person name="Kuo A."/>
            <person name="Mondo S."/>
            <person name="Pangilinan J."/>
            <person name="Riley R."/>
            <person name="LaButti K."/>
            <person name="Andreopoulos B."/>
            <person name="Lipzen A."/>
            <person name="Chen C."/>
            <person name="Yan M."/>
            <person name="Daum C."/>
            <person name="Ng V."/>
            <person name="Clum A."/>
            <person name="Steindorff A."/>
            <person name="Ohm R.A."/>
            <person name="Martin F."/>
            <person name="Silar P."/>
            <person name="Natvig D.O."/>
            <person name="Lalanne C."/>
            <person name="Gautier V."/>
            <person name="Ament-Velasquez S.L."/>
            <person name="Kruys A."/>
            <person name="Hutchinson M.I."/>
            <person name="Powell A.J."/>
            <person name="Barry K."/>
            <person name="Miller A.N."/>
            <person name="Grigoriev I.V."/>
            <person name="Debuchy R."/>
            <person name="Gladieux P."/>
            <person name="Hiltunen Thoren M."/>
            <person name="Johannesson H."/>
        </authorList>
    </citation>
    <scope>NUCLEOTIDE SEQUENCE</scope>
    <source>
        <strain evidence="2">CBS 757.83</strain>
    </source>
</reference>
<feature type="compositionally biased region" description="Basic residues" evidence="1">
    <location>
        <begin position="64"/>
        <end position="79"/>
    </location>
</feature>
<dbReference type="AlphaFoldDB" id="A0AAN6PU92"/>
<sequence>MLNRGRSCLFPFPLVSVPIASRSVNWPSGGMHARREGVEMDEKGSRLGDVGRSPAYICRERASSRKQRQTRLTRRRGSRGSKEQGLPCSDSWRCGLPDLLRGKSLFGFSRTPHGFSIPLSQSQPAAKGPRPPRPRRQMTCLEGVTAPPGETETADSCRLALGGAGGRAGVRSLGGAASAPPA</sequence>
<proteinExistence type="predicted"/>
<evidence type="ECO:0000313" key="3">
    <source>
        <dbReference type="Proteomes" id="UP001305647"/>
    </source>
</evidence>
<dbReference type="Proteomes" id="UP001305647">
    <property type="component" value="Unassembled WGS sequence"/>
</dbReference>
<gene>
    <name evidence="2" type="ORF">N658DRAFT_257820</name>
</gene>
<accession>A0AAN6PU92</accession>
<feature type="compositionally biased region" description="Low complexity" evidence="1">
    <location>
        <begin position="169"/>
        <end position="182"/>
    </location>
</feature>
<feature type="region of interest" description="Disordered" evidence="1">
    <location>
        <begin position="60"/>
        <end position="88"/>
    </location>
</feature>
<keyword evidence="3" id="KW-1185">Reference proteome</keyword>
<reference evidence="2" key="2">
    <citation type="submission" date="2023-05" db="EMBL/GenBank/DDBJ databases">
        <authorList>
            <consortium name="Lawrence Berkeley National Laboratory"/>
            <person name="Steindorff A."/>
            <person name="Hensen N."/>
            <person name="Bonometti L."/>
            <person name="Westerberg I."/>
            <person name="Brannstrom I.O."/>
            <person name="Guillou S."/>
            <person name="Cros-Aarteil S."/>
            <person name="Calhoun S."/>
            <person name="Haridas S."/>
            <person name="Kuo A."/>
            <person name="Mondo S."/>
            <person name="Pangilinan J."/>
            <person name="Riley R."/>
            <person name="Labutti K."/>
            <person name="Andreopoulos B."/>
            <person name="Lipzen A."/>
            <person name="Chen C."/>
            <person name="Yanf M."/>
            <person name="Daum C."/>
            <person name="Ng V."/>
            <person name="Clum A."/>
            <person name="Ohm R."/>
            <person name="Martin F."/>
            <person name="Silar P."/>
            <person name="Natvig D."/>
            <person name="Lalanne C."/>
            <person name="Gautier V."/>
            <person name="Ament-Velasquez S.L."/>
            <person name="Kruys A."/>
            <person name="Hutchinson M.I."/>
            <person name="Powell A.J."/>
            <person name="Barry K."/>
            <person name="Miller A.N."/>
            <person name="Grigoriev I.V."/>
            <person name="Debuchy R."/>
            <person name="Gladieux P."/>
            <person name="Thoren M.H."/>
            <person name="Johannesson H."/>
        </authorList>
    </citation>
    <scope>NUCLEOTIDE SEQUENCE</scope>
    <source>
        <strain evidence="2">CBS 757.83</strain>
    </source>
</reference>
<feature type="region of interest" description="Disordered" evidence="1">
    <location>
        <begin position="115"/>
        <end position="182"/>
    </location>
</feature>
<evidence type="ECO:0000313" key="2">
    <source>
        <dbReference type="EMBL" id="KAK4097883.1"/>
    </source>
</evidence>
<organism evidence="2 3">
    <name type="scientific">Parathielavia hyrcaniae</name>
    <dbReference type="NCBI Taxonomy" id="113614"/>
    <lineage>
        <taxon>Eukaryota</taxon>
        <taxon>Fungi</taxon>
        <taxon>Dikarya</taxon>
        <taxon>Ascomycota</taxon>
        <taxon>Pezizomycotina</taxon>
        <taxon>Sordariomycetes</taxon>
        <taxon>Sordariomycetidae</taxon>
        <taxon>Sordariales</taxon>
        <taxon>Chaetomiaceae</taxon>
        <taxon>Parathielavia</taxon>
    </lineage>
</organism>
<protein>
    <submittedName>
        <fullName evidence="2">Uncharacterized protein</fullName>
    </submittedName>
</protein>
<dbReference type="EMBL" id="MU863666">
    <property type="protein sequence ID" value="KAK4097883.1"/>
    <property type="molecule type" value="Genomic_DNA"/>
</dbReference>
<evidence type="ECO:0000256" key="1">
    <source>
        <dbReference type="SAM" id="MobiDB-lite"/>
    </source>
</evidence>
<comment type="caution">
    <text evidence="2">The sequence shown here is derived from an EMBL/GenBank/DDBJ whole genome shotgun (WGS) entry which is preliminary data.</text>
</comment>